<evidence type="ECO:0000313" key="3">
    <source>
        <dbReference type="Proteomes" id="UP000238308"/>
    </source>
</evidence>
<feature type="signal peptide" evidence="1">
    <location>
        <begin position="1"/>
        <end position="22"/>
    </location>
</feature>
<keyword evidence="3" id="KW-1185">Reference proteome</keyword>
<protein>
    <submittedName>
        <fullName evidence="2">Uncharacterized protein</fullName>
    </submittedName>
</protein>
<proteinExistence type="predicted"/>
<dbReference type="AlphaFoldDB" id="A0A2T0XKL3"/>
<dbReference type="EMBL" id="PVTV01000011">
    <property type="protein sequence ID" value="PRY99452.1"/>
    <property type="molecule type" value="Genomic_DNA"/>
</dbReference>
<organism evidence="2 3">
    <name type="scientific">Jezberella montanilacus</name>
    <dbReference type="NCBI Taxonomy" id="323426"/>
    <lineage>
        <taxon>Bacteria</taxon>
        <taxon>Pseudomonadati</taxon>
        <taxon>Pseudomonadota</taxon>
        <taxon>Betaproteobacteria</taxon>
        <taxon>Burkholderiales</taxon>
        <taxon>Alcaligenaceae</taxon>
        <taxon>Jezberella</taxon>
    </lineage>
</organism>
<reference evidence="2 3" key="1">
    <citation type="submission" date="2018-03" db="EMBL/GenBank/DDBJ databases">
        <title>Genomic Encyclopedia of Type Strains, Phase III (KMG-III): the genomes of soil and plant-associated and newly described type strains.</title>
        <authorList>
            <person name="Whitman W."/>
        </authorList>
    </citation>
    <scope>NUCLEOTIDE SEQUENCE [LARGE SCALE GENOMIC DNA]</scope>
    <source>
        <strain evidence="2 3">MWH-P2sevCIIIb</strain>
    </source>
</reference>
<evidence type="ECO:0000256" key="1">
    <source>
        <dbReference type="SAM" id="SignalP"/>
    </source>
</evidence>
<feature type="chain" id="PRO_5015756022" evidence="1">
    <location>
        <begin position="23"/>
        <end position="135"/>
    </location>
</feature>
<evidence type="ECO:0000313" key="2">
    <source>
        <dbReference type="EMBL" id="PRY99452.1"/>
    </source>
</evidence>
<accession>A0A2T0XKL3</accession>
<sequence>MKNAIICAIVSLMWVNLAIAKANPEDFAAAAKLGKPLVICKTKDEAQQCSATCKPLAPLALSVDVDLKEATVAKRIFKGENQIQDTNLRRCKVTDQDNWSCSNLDEDANYLESMSDGKYFYMMEIDQSSFYMCSK</sequence>
<comment type="caution">
    <text evidence="2">The sequence shown here is derived from an EMBL/GenBank/DDBJ whole genome shotgun (WGS) entry which is preliminary data.</text>
</comment>
<dbReference type="RefSeq" id="WP_146129719.1">
    <property type="nucleotide sequence ID" value="NZ_PVTV01000011.1"/>
</dbReference>
<gene>
    <name evidence="2" type="ORF">BCM14_0898</name>
</gene>
<name>A0A2T0XKL3_9BURK</name>
<keyword evidence="1" id="KW-0732">Signal</keyword>
<dbReference type="Proteomes" id="UP000238308">
    <property type="component" value="Unassembled WGS sequence"/>
</dbReference>